<proteinExistence type="predicted"/>
<comment type="caution">
    <text evidence="2">The sequence shown here is derived from an EMBL/GenBank/DDBJ whole genome shotgun (WGS) entry which is preliminary data.</text>
</comment>
<dbReference type="Gene3D" id="3.40.50.1010">
    <property type="entry name" value="5'-nuclease"/>
    <property type="match status" value="1"/>
</dbReference>
<dbReference type="InterPro" id="IPR006086">
    <property type="entry name" value="XPG-I_dom"/>
</dbReference>
<dbReference type="EMBL" id="JAAAIP010001101">
    <property type="protein sequence ID" value="KAG0310285.1"/>
    <property type="molecule type" value="Genomic_DNA"/>
</dbReference>
<feature type="non-terminal residue" evidence="2">
    <location>
        <position position="323"/>
    </location>
</feature>
<dbReference type="AlphaFoldDB" id="A0A9P6R4Z6"/>
<dbReference type="Pfam" id="PF00867">
    <property type="entry name" value="XPG_I"/>
    <property type="match status" value="1"/>
</dbReference>
<reference evidence="2" key="1">
    <citation type="journal article" date="2020" name="Fungal Divers.">
        <title>Resolving the Mortierellaceae phylogeny through synthesis of multi-gene phylogenetics and phylogenomics.</title>
        <authorList>
            <person name="Vandepol N."/>
            <person name="Liber J."/>
            <person name="Desiro A."/>
            <person name="Na H."/>
            <person name="Kennedy M."/>
            <person name="Barry K."/>
            <person name="Grigoriev I.V."/>
            <person name="Miller A.N."/>
            <person name="O'Donnell K."/>
            <person name="Stajich J.E."/>
            <person name="Bonito G."/>
        </authorList>
    </citation>
    <scope>NUCLEOTIDE SEQUENCE</scope>
    <source>
        <strain evidence="2">REB-010B</strain>
    </source>
</reference>
<dbReference type="PANTHER" id="PTHR11081">
    <property type="entry name" value="FLAP ENDONUCLEASE FAMILY MEMBER"/>
    <property type="match status" value="1"/>
</dbReference>
<organism evidence="2 3">
    <name type="scientific">Dissophora globulifera</name>
    <dbReference type="NCBI Taxonomy" id="979702"/>
    <lineage>
        <taxon>Eukaryota</taxon>
        <taxon>Fungi</taxon>
        <taxon>Fungi incertae sedis</taxon>
        <taxon>Mucoromycota</taxon>
        <taxon>Mortierellomycotina</taxon>
        <taxon>Mortierellomycetes</taxon>
        <taxon>Mortierellales</taxon>
        <taxon>Mortierellaceae</taxon>
        <taxon>Dissophora</taxon>
    </lineage>
</organism>
<evidence type="ECO:0000259" key="1">
    <source>
        <dbReference type="Pfam" id="PF00867"/>
    </source>
</evidence>
<evidence type="ECO:0000313" key="2">
    <source>
        <dbReference type="EMBL" id="KAG0310285.1"/>
    </source>
</evidence>
<keyword evidence="3" id="KW-1185">Reference proteome</keyword>
<name>A0A9P6R4Z6_9FUNG</name>
<feature type="domain" description="XPG-I" evidence="1">
    <location>
        <begin position="156"/>
        <end position="229"/>
    </location>
</feature>
<gene>
    <name evidence="2" type="primary">FEN1_1</name>
    <name evidence="2" type="ORF">BGZ99_000541</name>
</gene>
<evidence type="ECO:0000313" key="3">
    <source>
        <dbReference type="Proteomes" id="UP000738325"/>
    </source>
</evidence>
<dbReference type="InterPro" id="IPR006084">
    <property type="entry name" value="XPG/Rad2"/>
</dbReference>
<dbReference type="Proteomes" id="UP000738325">
    <property type="component" value="Unassembled WGS sequence"/>
</dbReference>
<accession>A0A9P6R4Z6</accession>
<sequence length="323" mass="36641">MDFEAVLHSQFPTPLPPPTNIDEASRCTIHVDVLALFFCRIRYTYTTHSSTIAHTILESSILSFGITKDSILYVDGPSPIEKQATTAAREQRRTIALQHAETSIADLERRVQDQCKARKRQFRALDKHIRAAFYWPLDVREDFARYMRTRGWSVIVCSSEADIAIAEACQPNDVVVSSDSDMLAYDTIKTIWRPISRGRFLVYDVERVLQCLDLTRAHFTVLCIVSKNDYTSNLTSLGVHTNLKIVKDLEQDGNYLAHDKVSSKNPGGGHFDAALRIFVYRKPNHQSPPAAPLQEATKEPSSYADIAMRLKRLREQLDRSKGE</sequence>
<dbReference type="SUPFAM" id="SSF88723">
    <property type="entry name" value="PIN domain-like"/>
    <property type="match status" value="1"/>
</dbReference>
<protein>
    <submittedName>
        <fullName evidence="2">Elongation of fatty acids protein 2</fullName>
    </submittedName>
</protein>
<dbReference type="OrthoDB" id="2433063at2759"/>
<dbReference type="InterPro" id="IPR029060">
    <property type="entry name" value="PIN-like_dom_sf"/>
</dbReference>